<gene>
    <name evidence="1" type="ORF">EG327_003474</name>
</gene>
<dbReference type="Proteomes" id="UP000490939">
    <property type="component" value="Unassembled WGS sequence"/>
</dbReference>
<evidence type="ECO:0000313" key="1">
    <source>
        <dbReference type="EMBL" id="KAE9988152.1"/>
    </source>
</evidence>
<proteinExistence type="predicted"/>
<accession>A0A8H3ZCC3</accession>
<name>A0A8H3ZCC3_VENIN</name>
<sequence>MYREDSEMLVYFDGLNELYILKGNYLVAGRAINNSEIGHGYGWLHRSKIDISSGLTAGHHILNFPPDHSILLTAAYTACSQDFPSVDFSIIRFTTTCAAILVDDHDGMKMLVDDFGSCARMSDALSLEPTTAPLAFFHSELLDIDTSHADTDMLGTELAKLELLDLAGASDTQINAYAMQHVRY</sequence>
<keyword evidence="2" id="KW-1185">Reference proteome</keyword>
<reference evidence="1 2" key="1">
    <citation type="submission" date="2019-07" db="EMBL/GenBank/DDBJ databases">
        <title>Venturia inaequalis Genome Resource.</title>
        <authorList>
            <person name="Lichtner F.J."/>
        </authorList>
    </citation>
    <scope>NUCLEOTIDE SEQUENCE [LARGE SCALE GENOMIC DNA]</scope>
    <source>
        <strain evidence="1 2">DMI_063113</strain>
    </source>
</reference>
<dbReference type="AlphaFoldDB" id="A0A8H3ZCC3"/>
<evidence type="ECO:0000313" key="2">
    <source>
        <dbReference type="Proteomes" id="UP000490939"/>
    </source>
</evidence>
<dbReference type="EMBL" id="WNWR01000218">
    <property type="protein sequence ID" value="KAE9988152.1"/>
    <property type="molecule type" value="Genomic_DNA"/>
</dbReference>
<organism evidence="1 2">
    <name type="scientific">Venturia inaequalis</name>
    <name type="common">Apple scab fungus</name>
    <dbReference type="NCBI Taxonomy" id="5025"/>
    <lineage>
        <taxon>Eukaryota</taxon>
        <taxon>Fungi</taxon>
        <taxon>Dikarya</taxon>
        <taxon>Ascomycota</taxon>
        <taxon>Pezizomycotina</taxon>
        <taxon>Dothideomycetes</taxon>
        <taxon>Pleosporomycetidae</taxon>
        <taxon>Venturiales</taxon>
        <taxon>Venturiaceae</taxon>
        <taxon>Venturia</taxon>
    </lineage>
</organism>
<protein>
    <submittedName>
        <fullName evidence="1">Uncharacterized protein</fullName>
    </submittedName>
</protein>
<comment type="caution">
    <text evidence="1">The sequence shown here is derived from an EMBL/GenBank/DDBJ whole genome shotgun (WGS) entry which is preliminary data.</text>
</comment>